<keyword evidence="7" id="KW-1185">Reference proteome</keyword>
<evidence type="ECO:0000256" key="1">
    <source>
        <dbReference type="ARBA" id="ARBA00012513"/>
    </source>
</evidence>
<evidence type="ECO:0000256" key="4">
    <source>
        <dbReference type="SAM" id="MobiDB-lite"/>
    </source>
</evidence>
<reference evidence="6 7" key="1">
    <citation type="journal article" date="2024" name="Microbiol. Resour. Announc.">
        <title>Genome annotations for the ascomycete fungi Trichoderma harzianum, Trichoderma aggressivum, and Purpureocillium lilacinum.</title>
        <authorList>
            <person name="Beijen E.P.W."/>
            <person name="Ohm R.A."/>
        </authorList>
    </citation>
    <scope>NUCLEOTIDE SEQUENCE [LARGE SCALE GENOMIC DNA]</scope>
    <source>
        <strain evidence="6 7">CBS 150709</strain>
    </source>
</reference>
<dbReference type="EC" id="2.7.11.1" evidence="1"/>
<dbReference type="PANTHER" id="PTHR21310">
    <property type="entry name" value="AMINOGLYCOSIDE PHOSPHOTRANSFERASE-RELATED-RELATED"/>
    <property type="match status" value="1"/>
</dbReference>
<comment type="catalytic activity">
    <reaction evidence="2">
        <text>L-threonyl-[protein] + ATP = O-phospho-L-threonyl-[protein] + ADP + H(+)</text>
        <dbReference type="Rhea" id="RHEA:46608"/>
        <dbReference type="Rhea" id="RHEA-COMP:11060"/>
        <dbReference type="Rhea" id="RHEA-COMP:11605"/>
        <dbReference type="ChEBI" id="CHEBI:15378"/>
        <dbReference type="ChEBI" id="CHEBI:30013"/>
        <dbReference type="ChEBI" id="CHEBI:30616"/>
        <dbReference type="ChEBI" id="CHEBI:61977"/>
        <dbReference type="ChEBI" id="CHEBI:456216"/>
        <dbReference type="EC" id="2.7.11.1"/>
    </reaction>
</comment>
<dbReference type="Pfam" id="PF01636">
    <property type="entry name" value="APH"/>
    <property type="match status" value="1"/>
</dbReference>
<dbReference type="PROSITE" id="PS00109">
    <property type="entry name" value="PROTEIN_KINASE_TYR"/>
    <property type="match status" value="1"/>
</dbReference>
<evidence type="ECO:0000313" key="7">
    <source>
        <dbReference type="Proteomes" id="UP001287286"/>
    </source>
</evidence>
<dbReference type="EMBL" id="JAWRVI010000107">
    <property type="protein sequence ID" value="KAK4077186.1"/>
    <property type="molecule type" value="Genomic_DNA"/>
</dbReference>
<accession>A0ABR0BGW1</accession>
<evidence type="ECO:0000256" key="2">
    <source>
        <dbReference type="ARBA" id="ARBA00047899"/>
    </source>
</evidence>
<evidence type="ECO:0000313" key="6">
    <source>
        <dbReference type="EMBL" id="KAK4077186.1"/>
    </source>
</evidence>
<dbReference type="CDD" id="cd05120">
    <property type="entry name" value="APH_ChoK_like"/>
    <property type="match status" value="1"/>
</dbReference>
<proteinExistence type="predicted"/>
<feature type="domain" description="Aminoglycoside phosphotransferase" evidence="5">
    <location>
        <begin position="172"/>
        <end position="344"/>
    </location>
</feature>
<dbReference type="Gene3D" id="3.90.1200.10">
    <property type="match status" value="1"/>
</dbReference>
<dbReference type="SUPFAM" id="SSF56112">
    <property type="entry name" value="Protein kinase-like (PK-like)"/>
    <property type="match status" value="1"/>
</dbReference>
<dbReference type="InterPro" id="IPR011009">
    <property type="entry name" value="Kinase-like_dom_sf"/>
</dbReference>
<name>A0ABR0BGW1_PURLI</name>
<sequence>MQRQRRAHPRPLPPPTLRGTGPVFPLLSSPFHANSTSGNCGRQTGLSECREDFVSEPEAAPEPRPWFKNSSPCRGRFSTQTEDSTHVLQCSLTCLPTKSRTVKMADENSCAACSWNQERQESCRYNSHIKLFYGVSDRGVWAIGSKLIVKEMSDSPPNYEAVNTRFIQDQTSIPVPEIVREWTENGRYFLITKRVAGTPLNEAWPTMSESDKESIAKQVVGYLCQLRKLRSDSIQALNGEPVYSAFLFRNGYGFPHGPFSTDDQLWREMTEALNGVPENARRLLERRMPLSKPYTFTHGDLSTRNIIVDDGKVTGVIDWEGSGYFPVWWEFVAAGLSEDEDDRAWKSLLRKWMPNFKEAQEFWLDYFSLSRYPNLDSRGAALVAGA</sequence>
<evidence type="ECO:0000256" key="3">
    <source>
        <dbReference type="ARBA" id="ARBA00048679"/>
    </source>
</evidence>
<feature type="region of interest" description="Disordered" evidence="4">
    <location>
        <begin position="1"/>
        <end position="24"/>
    </location>
</feature>
<protein>
    <recommendedName>
        <fullName evidence="1">non-specific serine/threonine protein kinase</fullName>
        <ecNumber evidence="1">2.7.11.1</ecNumber>
    </recommendedName>
</protein>
<gene>
    <name evidence="6" type="ORF">Purlil1_12489</name>
</gene>
<comment type="caution">
    <text evidence="6">The sequence shown here is derived from an EMBL/GenBank/DDBJ whole genome shotgun (WGS) entry which is preliminary data.</text>
</comment>
<dbReference type="InterPro" id="IPR002575">
    <property type="entry name" value="Aminoglycoside_PTrfase"/>
</dbReference>
<dbReference type="Proteomes" id="UP001287286">
    <property type="component" value="Unassembled WGS sequence"/>
</dbReference>
<comment type="catalytic activity">
    <reaction evidence="3">
        <text>L-seryl-[protein] + ATP = O-phospho-L-seryl-[protein] + ADP + H(+)</text>
        <dbReference type="Rhea" id="RHEA:17989"/>
        <dbReference type="Rhea" id="RHEA-COMP:9863"/>
        <dbReference type="Rhea" id="RHEA-COMP:11604"/>
        <dbReference type="ChEBI" id="CHEBI:15378"/>
        <dbReference type="ChEBI" id="CHEBI:29999"/>
        <dbReference type="ChEBI" id="CHEBI:30616"/>
        <dbReference type="ChEBI" id="CHEBI:83421"/>
        <dbReference type="ChEBI" id="CHEBI:456216"/>
        <dbReference type="EC" id="2.7.11.1"/>
    </reaction>
</comment>
<dbReference type="PANTHER" id="PTHR21310:SF15">
    <property type="entry name" value="AMINOGLYCOSIDE PHOSPHOTRANSFERASE DOMAIN-CONTAINING PROTEIN"/>
    <property type="match status" value="1"/>
</dbReference>
<dbReference type="InterPro" id="IPR051678">
    <property type="entry name" value="AGP_Transferase"/>
</dbReference>
<organism evidence="6 7">
    <name type="scientific">Purpureocillium lilacinum</name>
    <name type="common">Paecilomyces lilacinus</name>
    <dbReference type="NCBI Taxonomy" id="33203"/>
    <lineage>
        <taxon>Eukaryota</taxon>
        <taxon>Fungi</taxon>
        <taxon>Dikarya</taxon>
        <taxon>Ascomycota</taxon>
        <taxon>Pezizomycotina</taxon>
        <taxon>Sordariomycetes</taxon>
        <taxon>Hypocreomycetidae</taxon>
        <taxon>Hypocreales</taxon>
        <taxon>Ophiocordycipitaceae</taxon>
        <taxon>Purpureocillium</taxon>
    </lineage>
</organism>
<dbReference type="InterPro" id="IPR008266">
    <property type="entry name" value="Tyr_kinase_AS"/>
</dbReference>
<feature type="region of interest" description="Disordered" evidence="4">
    <location>
        <begin position="51"/>
        <end position="72"/>
    </location>
</feature>
<evidence type="ECO:0000259" key="5">
    <source>
        <dbReference type="Pfam" id="PF01636"/>
    </source>
</evidence>